<comment type="caution">
    <text evidence="1">The sequence shown here is derived from an EMBL/GenBank/DDBJ whole genome shotgun (WGS) entry which is preliminary data.</text>
</comment>
<dbReference type="AlphaFoldDB" id="A0A0F9JEG8"/>
<protein>
    <submittedName>
        <fullName evidence="1">Uncharacterized protein</fullName>
    </submittedName>
</protein>
<proteinExistence type="predicted"/>
<evidence type="ECO:0000313" key="1">
    <source>
        <dbReference type="EMBL" id="KKM60691.1"/>
    </source>
</evidence>
<gene>
    <name evidence="1" type="ORF">LCGC14_1539280</name>
</gene>
<reference evidence="1" key="1">
    <citation type="journal article" date="2015" name="Nature">
        <title>Complex archaea that bridge the gap between prokaryotes and eukaryotes.</title>
        <authorList>
            <person name="Spang A."/>
            <person name="Saw J.H."/>
            <person name="Jorgensen S.L."/>
            <person name="Zaremba-Niedzwiedzka K."/>
            <person name="Martijn J."/>
            <person name="Lind A.E."/>
            <person name="van Eijk R."/>
            <person name="Schleper C."/>
            <person name="Guy L."/>
            <person name="Ettema T.J."/>
        </authorList>
    </citation>
    <scope>NUCLEOTIDE SEQUENCE</scope>
</reference>
<organism evidence="1">
    <name type="scientific">marine sediment metagenome</name>
    <dbReference type="NCBI Taxonomy" id="412755"/>
    <lineage>
        <taxon>unclassified sequences</taxon>
        <taxon>metagenomes</taxon>
        <taxon>ecological metagenomes</taxon>
    </lineage>
</organism>
<feature type="non-terminal residue" evidence="1">
    <location>
        <position position="63"/>
    </location>
</feature>
<name>A0A0F9JEG8_9ZZZZ</name>
<sequence length="63" mass="7023">MTNCGECESCLSGQEEGTLEVLVKDDAERRTGERLAEAGVNIDENYLKWKIETDPKKKAYGAE</sequence>
<dbReference type="EMBL" id="LAZR01011630">
    <property type="protein sequence ID" value="KKM60691.1"/>
    <property type="molecule type" value="Genomic_DNA"/>
</dbReference>
<accession>A0A0F9JEG8</accession>